<name>E4X947_OIKDI</name>
<dbReference type="AlphaFoldDB" id="E4X947"/>
<protein>
    <submittedName>
        <fullName evidence="2">Uncharacterized protein</fullName>
    </submittedName>
</protein>
<proteinExistence type="predicted"/>
<dbReference type="EMBL" id="FN653030">
    <property type="protein sequence ID" value="CBY18976.1"/>
    <property type="molecule type" value="Genomic_DNA"/>
</dbReference>
<accession>E4X947</accession>
<keyword evidence="1" id="KW-0812">Transmembrane</keyword>
<feature type="transmembrane region" description="Helical" evidence="1">
    <location>
        <begin position="6"/>
        <end position="26"/>
    </location>
</feature>
<organism evidence="2">
    <name type="scientific">Oikopleura dioica</name>
    <name type="common">Tunicate</name>
    <dbReference type="NCBI Taxonomy" id="34765"/>
    <lineage>
        <taxon>Eukaryota</taxon>
        <taxon>Metazoa</taxon>
        <taxon>Chordata</taxon>
        <taxon>Tunicata</taxon>
        <taxon>Appendicularia</taxon>
        <taxon>Copelata</taxon>
        <taxon>Oikopleuridae</taxon>
        <taxon>Oikopleura</taxon>
    </lineage>
</organism>
<dbReference type="InParanoid" id="E4X947"/>
<evidence type="ECO:0000256" key="1">
    <source>
        <dbReference type="SAM" id="Phobius"/>
    </source>
</evidence>
<evidence type="ECO:0000313" key="3">
    <source>
        <dbReference type="Proteomes" id="UP000001307"/>
    </source>
</evidence>
<sequence length="39" mass="4452">MLTKLSYVIIGITALIVAVIAFLLLLRQYHHNLEQEGQE</sequence>
<keyword evidence="1" id="KW-0472">Membrane</keyword>
<keyword evidence="1" id="KW-1133">Transmembrane helix</keyword>
<gene>
    <name evidence="2" type="ORF">GSOID_T00004394001</name>
</gene>
<keyword evidence="3" id="KW-1185">Reference proteome</keyword>
<reference evidence="2" key="1">
    <citation type="journal article" date="2010" name="Science">
        <title>Plasticity of animal genome architecture unmasked by rapid evolution of a pelagic tunicate.</title>
        <authorList>
            <person name="Denoeud F."/>
            <person name="Henriet S."/>
            <person name="Mungpakdee S."/>
            <person name="Aury J.M."/>
            <person name="Da Silva C."/>
            <person name="Brinkmann H."/>
            <person name="Mikhaleva J."/>
            <person name="Olsen L.C."/>
            <person name="Jubin C."/>
            <person name="Canestro C."/>
            <person name="Bouquet J.M."/>
            <person name="Danks G."/>
            <person name="Poulain J."/>
            <person name="Campsteijn C."/>
            <person name="Adamski M."/>
            <person name="Cross I."/>
            <person name="Yadetie F."/>
            <person name="Muffato M."/>
            <person name="Louis A."/>
            <person name="Butcher S."/>
            <person name="Tsagkogeorga G."/>
            <person name="Konrad A."/>
            <person name="Singh S."/>
            <person name="Jensen M.F."/>
            <person name="Cong E.H."/>
            <person name="Eikeseth-Otteraa H."/>
            <person name="Noel B."/>
            <person name="Anthouard V."/>
            <person name="Porcel B.M."/>
            <person name="Kachouri-Lafond R."/>
            <person name="Nishino A."/>
            <person name="Ugolini M."/>
            <person name="Chourrout P."/>
            <person name="Nishida H."/>
            <person name="Aasland R."/>
            <person name="Huzurbazar S."/>
            <person name="Westhof E."/>
            <person name="Delsuc F."/>
            <person name="Lehrach H."/>
            <person name="Reinhardt R."/>
            <person name="Weissenbach J."/>
            <person name="Roy S.W."/>
            <person name="Artiguenave F."/>
            <person name="Postlethwait J.H."/>
            <person name="Manak J.R."/>
            <person name="Thompson E.M."/>
            <person name="Jaillon O."/>
            <person name="Du Pasquier L."/>
            <person name="Boudinot P."/>
            <person name="Liberles D.A."/>
            <person name="Volff J.N."/>
            <person name="Philippe H."/>
            <person name="Lenhard B."/>
            <person name="Roest Crollius H."/>
            <person name="Wincker P."/>
            <person name="Chourrout D."/>
        </authorList>
    </citation>
    <scope>NUCLEOTIDE SEQUENCE [LARGE SCALE GENOMIC DNA]</scope>
</reference>
<evidence type="ECO:0000313" key="2">
    <source>
        <dbReference type="EMBL" id="CBY18976.1"/>
    </source>
</evidence>
<dbReference type="Proteomes" id="UP000001307">
    <property type="component" value="Unassembled WGS sequence"/>
</dbReference>